<accession>A0AAV4X284</accession>
<gene>
    <name evidence="1" type="ORF">CEXT_90231</name>
</gene>
<evidence type="ECO:0000313" key="1">
    <source>
        <dbReference type="EMBL" id="GIY87904.1"/>
    </source>
</evidence>
<reference evidence="1 2" key="1">
    <citation type="submission" date="2021-06" db="EMBL/GenBank/DDBJ databases">
        <title>Caerostris extrusa draft genome.</title>
        <authorList>
            <person name="Kono N."/>
            <person name="Arakawa K."/>
        </authorList>
    </citation>
    <scope>NUCLEOTIDE SEQUENCE [LARGE SCALE GENOMIC DNA]</scope>
</reference>
<name>A0AAV4X284_CAEEX</name>
<sequence>PFTFADLPFWKTIPGDSQPGGIGVANFNPFLNSTSLLGTKSYSLQSVLNSDGGRSL</sequence>
<dbReference type="AlphaFoldDB" id="A0AAV4X284"/>
<keyword evidence="2" id="KW-1185">Reference proteome</keyword>
<feature type="non-terminal residue" evidence="1">
    <location>
        <position position="1"/>
    </location>
</feature>
<dbReference type="Proteomes" id="UP001054945">
    <property type="component" value="Unassembled WGS sequence"/>
</dbReference>
<proteinExistence type="predicted"/>
<dbReference type="EMBL" id="BPLR01016991">
    <property type="protein sequence ID" value="GIY87904.1"/>
    <property type="molecule type" value="Genomic_DNA"/>
</dbReference>
<comment type="caution">
    <text evidence="1">The sequence shown here is derived from an EMBL/GenBank/DDBJ whole genome shotgun (WGS) entry which is preliminary data.</text>
</comment>
<protein>
    <submittedName>
        <fullName evidence="1">Uncharacterized protein</fullName>
    </submittedName>
</protein>
<evidence type="ECO:0000313" key="2">
    <source>
        <dbReference type="Proteomes" id="UP001054945"/>
    </source>
</evidence>
<organism evidence="1 2">
    <name type="scientific">Caerostris extrusa</name>
    <name type="common">Bark spider</name>
    <name type="synonym">Caerostris bankana</name>
    <dbReference type="NCBI Taxonomy" id="172846"/>
    <lineage>
        <taxon>Eukaryota</taxon>
        <taxon>Metazoa</taxon>
        <taxon>Ecdysozoa</taxon>
        <taxon>Arthropoda</taxon>
        <taxon>Chelicerata</taxon>
        <taxon>Arachnida</taxon>
        <taxon>Araneae</taxon>
        <taxon>Araneomorphae</taxon>
        <taxon>Entelegynae</taxon>
        <taxon>Araneoidea</taxon>
        <taxon>Araneidae</taxon>
        <taxon>Caerostris</taxon>
    </lineage>
</organism>